<dbReference type="PROSITE" id="PS51329">
    <property type="entry name" value="C_CAP_COFACTOR_C"/>
    <property type="match status" value="1"/>
</dbReference>
<dbReference type="SMART" id="SM00673">
    <property type="entry name" value="CARP"/>
    <property type="match status" value="2"/>
</dbReference>
<keyword evidence="4" id="KW-1185">Reference proteome</keyword>
<organism evidence="4 5">
    <name type="scientific">Romanomermis culicivorax</name>
    <name type="common">Nematode worm</name>
    <dbReference type="NCBI Taxonomy" id="13658"/>
    <lineage>
        <taxon>Eukaryota</taxon>
        <taxon>Metazoa</taxon>
        <taxon>Ecdysozoa</taxon>
        <taxon>Nematoda</taxon>
        <taxon>Enoplea</taxon>
        <taxon>Dorylaimia</taxon>
        <taxon>Mermithida</taxon>
        <taxon>Mermithoidea</taxon>
        <taxon>Mermithidae</taxon>
        <taxon>Romanomermis</taxon>
    </lineage>
</organism>
<dbReference type="InterPro" id="IPR006599">
    <property type="entry name" value="CARP_motif"/>
</dbReference>
<dbReference type="PANTHER" id="PTHR15139:SF0">
    <property type="entry name" value="TUBULIN-SPECIFIC CHAPERONE C"/>
    <property type="match status" value="1"/>
</dbReference>
<dbReference type="GO" id="GO:0005737">
    <property type="term" value="C:cytoplasm"/>
    <property type="evidence" value="ECO:0007669"/>
    <property type="project" value="TreeGrafter"/>
</dbReference>
<dbReference type="InterPro" id="IPR016098">
    <property type="entry name" value="CAP/MinC_C"/>
</dbReference>
<evidence type="ECO:0000313" key="4">
    <source>
        <dbReference type="Proteomes" id="UP000887565"/>
    </source>
</evidence>
<dbReference type="Pfam" id="PF07986">
    <property type="entry name" value="TBCC"/>
    <property type="match status" value="1"/>
</dbReference>
<feature type="domain" description="C-CAP/cofactor C-like" evidence="3">
    <location>
        <begin position="1"/>
        <end position="149"/>
    </location>
</feature>
<dbReference type="Gene3D" id="2.160.20.70">
    <property type="match status" value="1"/>
</dbReference>
<dbReference type="GO" id="GO:0007023">
    <property type="term" value="P:post-chaperonin tubulin folding pathway"/>
    <property type="evidence" value="ECO:0007669"/>
    <property type="project" value="InterPro"/>
</dbReference>
<dbReference type="InterPro" id="IPR017901">
    <property type="entry name" value="C-CAP_CF_C-like"/>
</dbReference>
<keyword evidence="2" id="KW-0143">Chaperone</keyword>
<dbReference type="AlphaFoldDB" id="A0A915HF08"/>
<proteinExistence type="inferred from homology"/>
<sequence length="229" mass="26402">MDSRNLDHFDQNCEMSHIVNQSISIDSSYDFKDLTVSNLADCTLKISATLSTLYASDLKNCTIISLPICTSIFVRNSKSCTFCVAGQQFRIHDSEKCDFYILVTSRAIVENCRDLRFAPYELKIEKSTYEKAGLNLRTNFWDKVNDFDWPSKNRPSPNWRVLTANERLEFSFSLYYMHAIQNIKSNVQTPYSSENGKQIRMKFKRDMLDISGYKNAEKNSATSSNDFFG</sequence>
<accession>A0A915HF08</accession>
<evidence type="ECO:0000256" key="2">
    <source>
        <dbReference type="ARBA" id="ARBA00023186"/>
    </source>
</evidence>
<reference evidence="5" key="1">
    <citation type="submission" date="2022-11" db="UniProtKB">
        <authorList>
            <consortium name="WormBaseParasite"/>
        </authorList>
    </citation>
    <scope>IDENTIFICATION</scope>
</reference>
<evidence type="ECO:0000256" key="1">
    <source>
        <dbReference type="ARBA" id="ARBA00008848"/>
    </source>
</evidence>
<dbReference type="PANTHER" id="PTHR15139">
    <property type="entry name" value="TUBULIN FOLDING COFACTOR C"/>
    <property type="match status" value="1"/>
</dbReference>
<dbReference type="Proteomes" id="UP000887565">
    <property type="component" value="Unplaced"/>
</dbReference>
<protein>
    <submittedName>
        <fullName evidence="5">C-CAP/cofactor C-like domain-containing protein</fullName>
    </submittedName>
</protein>
<name>A0A915HF08_ROMCU</name>
<dbReference type="WBParaSite" id="nRc.2.0.1.t00647-RA">
    <property type="protein sequence ID" value="nRc.2.0.1.t00647-RA"/>
    <property type="gene ID" value="nRc.2.0.1.g00647"/>
</dbReference>
<dbReference type="InterPro" id="IPR027684">
    <property type="entry name" value="TBCC"/>
</dbReference>
<dbReference type="GO" id="GO:0007021">
    <property type="term" value="P:tubulin complex assembly"/>
    <property type="evidence" value="ECO:0007669"/>
    <property type="project" value="TreeGrafter"/>
</dbReference>
<evidence type="ECO:0000313" key="5">
    <source>
        <dbReference type="WBParaSite" id="nRc.2.0.1.t00647-RA"/>
    </source>
</evidence>
<dbReference type="InterPro" id="IPR012945">
    <property type="entry name" value="Tubulin-bd_cofactor_C_dom"/>
</dbReference>
<evidence type="ECO:0000259" key="3">
    <source>
        <dbReference type="PROSITE" id="PS51329"/>
    </source>
</evidence>
<comment type="similarity">
    <text evidence="1">Belongs to the TBCC family.</text>
</comment>